<dbReference type="PRINTS" id="PR00415">
    <property type="entry name" value="ACONITASE"/>
</dbReference>
<comment type="pathway">
    <text evidence="2">Carbohydrate metabolism; tricarboxylic acid cycle; isocitrate from oxaloacetate: step 2/2.</text>
</comment>
<reference evidence="14 15" key="1">
    <citation type="submission" date="2019-01" db="EMBL/GenBank/DDBJ databases">
        <title>Genome sequencing of strain DFW100M-13.</title>
        <authorList>
            <person name="Heo J."/>
            <person name="Kim S.-J."/>
            <person name="Kim J.-S."/>
            <person name="Hong S.-B."/>
            <person name="Kwon S.-W."/>
        </authorList>
    </citation>
    <scope>NUCLEOTIDE SEQUENCE [LARGE SCALE GENOMIC DNA]</scope>
    <source>
        <strain evidence="14 15">DFW100M-13</strain>
    </source>
</reference>
<feature type="domain" description="Aconitase A/isopropylmalate dehydratase small subunit swivel" evidence="13">
    <location>
        <begin position="733"/>
        <end position="860"/>
    </location>
</feature>
<protein>
    <recommendedName>
        <fullName evidence="5">Aconitate hydratase A</fullName>
        <ecNumber evidence="4">4.2.1.3</ecNumber>
    </recommendedName>
</protein>
<comment type="catalytic activity">
    <reaction evidence="11">
        <text>citrate = D-threo-isocitrate</text>
        <dbReference type="Rhea" id="RHEA:10336"/>
        <dbReference type="ChEBI" id="CHEBI:15562"/>
        <dbReference type="ChEBI" id="CHEBI:16947"/>
        <dbReference type="EC" id="4.2.1.3"/>
    </reaction>
</comment>
<evidence type="ECO:0000256" key="10">
    <source>
        <dbReference type="ARBA" id="ARBA00023239"/>
    </source>
</evidence>
<dbReference type="GO" id="GO:0019679">
    <property type="term" value="P:propionate metabolic process, methylcitrate cycle"/>
    <property type="evidence" value="ECO:0007669"/>
    <property type="project" value="UniProtKB-ARBA"/>
</dbReference>
<dbReference type="SUPFAM" id="SSF52016">
    <property type="entry name" value="LeuD/IlvD-like"/>
    <property type="match status" value="1"/>
</dbReference>
<dbReference type="InterPro" id="IPR000573">
    <property type="entry name" value="AconitaseA/IPMdHydase_ssu_swvl"/>
</dbReference>
<evidence type="ECO:0000256" key="7">
    <source>
        <dbReference type="ARBA" id="ARBA00022723"/>
    </source>
</evidence>
<evidence type="ECO:0000256" key="1">
    <source>
        <dbReference type="ARBA" id="ARBA00001966"/>
    </source>
</evidence>
<dbReference type="KEGG" id="mprt:ET475_09475"/>
<gene>
    <name evidence="14" type="ORF">ET475_09475</name>
</gene>
<evidence type="ECO:0000313" key="15">
    <source>
        <dbReference type="Proteomes" id="UP000293995"/>
    </source>
</evidence>
<sequence length="935" mass="101506">MTNSQNSFGAKDTLTVGEKQYEIYRLDSIPNSERLPYSLKILLENLLRNEDGVSVTAEQVRALAAWNPTDVGHSEIQFTPARVLLQDFTGVPCVVDLVAMRDAMDDLGGDPQQVNPLIPVELVIDHSVIADSFGRPESAKINADLEFERNKERYQLLRWAQHAFDDFVVVPPDTGICHQVNLEYLARVVFGADDKTAGMPQAYPDTLVGTDSHTPMVNGLGVVGWGVGGIEAEAAMLGQPVSMLLPEVIGLKLTGELREGVTATDMVLTVAELLRKTGVVGKFVEIFGPGVSNVPLANRATIGNMSPEYGSTVTIFPIDQETLDYLTFTGRSAERVALVEAYAKEQGLWHDPAREPAYSHVVELDLASIEPSIAGPKRPQDRIPLARARHTVERLLADPGADVTTLTALDDAIDDTFPASDPFLGEEDMFDPAAVVERDDDEGGVEWPSNPQPITMNGHDTRVDNGDVVIAAITSCTNTSNPSVMIGAALLARNAVQKGLKSKPWVKTSLAPGSRVVTDYFERSGLTPYLDELGFNLVGYGCTTCIGNSGPLPEEVSAVVDSGDLTVASVLSGNRNFEGRIHQQSRMNFLASPPLVVAYALAGSMHVDLTRDPLGEGSDGQPVYLKDIWPTGREIKDVVDSCVEARMFTEGYSDVYAGDENWNSLPVPEGDRFDWDDESTYVRKPPYFDGMQVEPDTLHDITGARVLARLGDSVTTDHISPAGAIKRDSPAGRYLTEHGVEPRQFNSYGSRRGNHEVMIRGTFANIRLRNQLLDGVEGGFTRVLPGGEQTTIFEASEEYAEKGIPLIVLAGKEYGSGSSRDWAAKGTLLLGAKAVLAESFERIHRSNLIGMGVLPLQFRDGESAASLGLDGTETYSISGLEGASAVPGEVTVRVEPDEGEAREFTATVRIDTPTEQEYYRHGGILQYVLRQRLEA</sequence>
<dbReference type="UniPathway" id="UPA00946"/>
<dbReference type="PROSITE" id="PS01244">
    <property type="entry name" value="ACONITASE_2"/>
    <property type="match status" value="1"/>
</dbReference>
<dbReference type="SUPFAM" id="SSF53732">
    <property type="entry name" value="Aconitase iron-sulfur domain"/>
    <property type="match status" value="1"/>
</dbReference>
<keyword evidence="9" id="KW-0411">Iron-sulfur</keyword>
<dbReference type="Pfam" id="PF00694">
    <property type="entry name" value="Aconitase_C"/>
    <property type="match status" value="1"/>
</dbReference>
<dbReference type="GO" id="GO:0051536">
    <property type="term" value="F:iron-sulfur cluster binding"/>
    <property type="evidence" value="ECO:0007669"/>
    <property type="project" value="UniProtKB-KW"/>
</dbReference>
<comment type="cofactor">
    <cofactor evidence="1">
        <name>[4Fe-4S] cluster</name>
        <dbReference type="ChEBI" id="CHEBI:49883"/>
    </cofactor>
</comment>
<evidence type="ECO:0000256" key="9">
    <source>
        <dbReference type="ARBA" id="ARBA00023014"/>
    </source>
</evidence>
<evidence type="ECO:0000256" key="2">
    <source>
        <dbReference type="ARBA" id="ARBA00004717"/>
    </source>
</evidence>
<dbReference type="OrthoDB" id="9764318at2"/>
<dbReference type="CDD" id="cd01580">
    <property type="entry name" value="AcnA_IRP_Swivel"/>
    <property type="match status" value="1"/>
</dbReference>
<dbReference type="EC" id="4.2.1.3" evidence="4"/>
<feature type="domain" description="Aconitase/3-isopropylmalate dehydratase large subunit alpha/beta/alpha" evidence="12">
    <location>
        <begin position="73"/>
        <end position="603"/>
    </location>
</feature>
<dbReference type="PANTHER" id="PTHR11670">
    <property type="entry name" value="ACONITASE/IRON-RESPONSIVE ELEMENT FAMILY MEMBER"/>
    <property type="match status" value="1"/>
</dbReference>
<dbReference type="Pfam" id="PF00330">
    <property type="entry name" value="Aconitase"/>
    <property type="match status" value="1"/>
</dbReference>
<dbReference type="GO" id="GO:0046872">
    <property type="term" value="F:metal ion binding"/>
    <property type="evidence" value="ECO:0007669"/>
    <property type="project" value="UniProtKB-KW"/>
</dbReference>
<evidence type="ECO:0000259" key="13">
    <source>
        <dbReference type="Pfam" id="PF00694"/>
    </source>
</evidence>
<dbReference type="InterPro" id="IPR015928">
    <property type="entry name" value="Aconitase/3IPM_dehydase_swvl"/>
</dbReference>
<evidence type="ECO:0000256" key="6">
    <source>
        <dbReference type="ARBA" id="ARBA00022532"/>
    </source>
</evidence>
<dbReference type="InterPro" id="IPR015931">
    <property type="entry name" value="Acnase/IPM_dHydase_lsu_aba_1/3"/>
</dbReference>
<organism evidence="14 15">
    <name type="scientific">Microbacterium protaetiae</name>
    <dbReference type="NCBI Taxonomy" id="2509458"/>
    <lineage>
        <taxon>Bacteria</taxon>
        <taxon>Bacillati</taxon>
        <taxon>Actinomycetota</taxon>
        <taxon>Actinomycetes</taxon>
        <taxon>Micrococcales</taxon>
        <taxon>Microbacteriaceae</taxon>
        <taxon>Microbacterium</taxon>
    </lineage>
</organism>
<dbReference type="AlphaFoldDB" id="A0A4P6ED71"/>
<accession>A0A4P6ED71</accession>
<dbReference type="Gene3D" id="3.30.499.10">
    <property type="entry name" value="Aconitase, domain 3"/>
    <property type="match status" value="2"/>
</dbReference>
<dbReference type="NCBIfam" id="NF006757">
    <property type="entry name" value="PRK09277.1"/>
    <property type="match status" value="1"/>
</dbReference>
<comment type="similarity">
    <text evidence="3">Belongs to the aconitase/IPM isomerase family.</text>
</comment>
<dbReference type="InterPro" id="IPR006249">
    <property type="entry name" value="Aconitase/IRP2"/>
</dbReference>
<dbReference type="FunFam" id="3.20.19.10:FF:000001">
    <property type="entry name" value="Aconitate hydratase"/>
    <property type="match status" value="1"/>
</dbReference>
<dbReference type="InterPro" id="IPR001030">
    <property type="entry name" value="Acoase/IPM_deHydtase_lsu_aba"/>
</dbReference>
<evidence type="ECO:0000256" key="4">
    <source>
        <dbReference type="ARBA" id="ARBA00012926"/>
    </source>
</evidence>
<evidence type="ECO:0000259" key="12">
    <source>
        <dbReference type="Pfam" id="PF00330"/>
    </source>
</evidence>
<evidence type="ECO:0000256" key="3">
    <source>
        <dbReference type="ARBA" id="ARBA00007185"/>
    </source>
</evidence>
<dbReference type="GO" id="GO:0003994">
    <property type="term" value="F:aconitate hydratase activity"/>
    <property type="evidence" value="ECO:0007669"/>
    <property type="project" value="UniProtKB-EC"/>
</dbReference>
<dbReference type="InterPro" id="IPR018136">
    <property type="entry name" value="Aconitase_4Fe-4S_BS"/>
</dbReference>
<dbReference type="EMBL" id="CP035494">
    <property type="protein sequence ID" value="QAY60195.1"/>
    <property type="molecule type" value="Genomic_DNA"/>
</dbReference>
<dbReference type="InterPro" id="IPR036008">
    <property type="entry name" value="Aconitase_4Fe-4S_dom"/>
</dbReference>
<dbReference type="PROSITE" id="PS00450">
    <property type="entry name" value="ACONITASE_1"/>
    <property type="match status" value="1"/>
</dbReference>
<keyword evidence="15" id="KW-1185">Reference proteome</keyword>
<name>A0A4P6ED71_9MICO</name>
<dbReference type="Gene3D" id="6.10.190.10">
    <property type="match status" value="1"/>
</dbReference>
<evidence type="ECO:0000313" key="14">
    <source>
        <dbReference type="EMBL" id="QAY60195.1"/>
    </source>
</evidence>
<dbReference type="Proteomes" id="UP000293995">
    <property type="component" value="Chromosome"/>
</dbReference>
<dbReference type="NCBIfam" id="NF009520">
    <property type="entry name" value="PRK12881.1"/>
    <property type="match status" value="1"/>
</dbReference>
<keyword evidence="6" id="KW-0816">Tricarboxylic acid cycle</keyword>
<evidence type="ECO:0000256" key="5">
    <source>
        <dbReference type="ARBA" id="ARBA00019378"/>
    </source>
</evidence>
<dbReference type="Gene3D" id="3.20.19.10">
    <property type="entry name" value="Aconitase, domain 4"/>
    <property type="match status" value="1"/>
</dbReference>
<dbReference type="UniPathway" id="UPA00223">
    <property type="reaction ID" value="UER00718"/>
</dbReference>
<keyword evidence="10" id="KW-0456">Lyase</keyword>
<dbReference type="RefSeq" id="WP_129389097.1">
    <property type="nucleotide sequence ID" value="NZ_CP035494.1"/>
</dbReference>
<keyword evidence="8" id="KW-0408">Iron</keyword>
<dbReference type="FunFam" id="3.30.499.10:FF:000002">
    <property type="entry name" value="Aconitate hydratase"/>
    <property type="match status" value="1"/>
</dbReference>
<dbReference type="GO" id="GO:0006099">
    <property type="term" value="P:tricarboxylic acid cycle"/>
    <property type="evidence" value="ECO:0007669"/>
    <property type="project" value="UniProtKB-UniPathway"/>
</dbReference>
<dbReference type="InterPro" id="IPR044137">
    <property type="entry name" value="AcnA_IRP_Swivel"/>
</dbReference>
<evidence type="ECO:0000256" key="8">
    <source>
        <dbReference type="ARBA" id="ARBA00023004"/>
    </source>
</evidence>
<keyword evidence="7" id="KW-0479">Metal-binding</keyword>
<evidence type="ECO:0000256" key="11">
    <source>
        <dbReference type="ARBA" id="ARBA00023501"/>
    </source>
</evidence>
<proteinExistence type="inferred from homology"/>